<dbReference type="CTD" id="54900"/>
<dbReference type="AlphaFoldDB" id="A0A6P5LQB8"/>
<dbReference type="PANTHER" id="PTHR24091:SF0">
    <property type="entry name" value="LYMPHOCYTE TRANSMEMBRANE ADAPTER 1"/>
    <property type="match status" value="1"/>
</dbReference>
<dbReference type="Pfam" id="PF15681">
    <property type="entry name" value="LAX"/>
    <property type="match status" value="1"/>
</dbReference>
<dbReference type="FunCoup" id="A0A6P5LQB8">
    <property type="interactions" value="197"/>
</dbReference>
<dbReference type="KEGG" id="pcw:110219531"/>
<organism evidence="3 4">
    <name type="scientific">Phascolarctos cinereus</name>
    <name type="common">Koala</name>
    <dbReference type="NCBI Taxonomy" id="38626"/>
    <lineage>
        <taxon>Eukaryota</taxon>
        <taxon>Metazoa</taxon>
        <taxon>Chordata</taxon>
        <taxon>Craniata</taxon>
        <taxon>Vertebrata</taxon>
        <taxon>Euteleostomi</taxon>
        <taxon>Mammalia</taxon>
        <taxon>Metatheria</taxon>
        <taxon>Diprotodontia</taxon>
        <taxon>Phascolarctidae</taxon>
        <taxon>Phascolarctos</taxon>
    </lineage>
</organism>
<keyword evidence="2" id="KW-1133">Transmembrane helix</keyword>
<dbReference type="GO" id="GO:0005886">
    <property type="term" value="C:plasma membrane"/>
    <property type="evidence" value="ECO:0007669"/>
    <property type="project" value="TreeGrafter"/>
</dbReference>
<reference evidence="4" key="1">
    <citation type="submission" date="2025-08" db="UniProtKB">
        <authorList>
            <consortium name="RefSeq"/>
        </authorList>
    </citation>
    <scope>IDENTIFICATION</scope>
    <source>
        <tissue evidence="4">Spleen</tissue>
    </source>
</reference>
<feature type="region of interest" description="Disordered" evidence="1">
    <location>
        <begin position="197"/>
        <end position="237"/>
    </location>
</feature>
<feature type="transmembrane region" description="Helical" evidence="2">
    <location>
        <begin position="31"/>
        <end position="55"/>
    </location>
</feature>
<evidence type="ECO:0000256" key="2">
    <source>
        <dbReference type="SAM" id="Phobius"/>
    </source>
</evidence>
<dbReference type="InterPro" id="IPR031393">
    <property type="entry name" value="LAX"/>
</dbReference>
<keyword evidence="3" id="KW-1185">Reference proteome</keyword>
<feature type="region of interest" description="Disordered" evidence="1">
    <location>
        <begin position="332"/>
        <end position="367"/>
    </location>
</feature>
<name>A0A6P5LQB8_PHACI</name>
<evidence type="ECO:0000313" key="4">
    <source>
        <dbReference type="RefSeq" id="XP_020858589.1"/>
    </source>
</evidence>
<dbReference type="GO" id="GO:0050851">
    <property type="term" value="P:antigen receptor-mediated signaling pathway"/>
    <property type="evidence" value="ECO:0007669"/>
    <property type="project" value="TreeGrafter"/>
</dbReference>
<keyword evidence="2" id="KW-0472">Membrane</keyword>
<evidence type="ECO:0000256" key="1">
    <source>
        <dbReference type="SAM" id="MobiDB-lite"/>
    </source>
</evidence>
<feature type="compositionally biased region" description="Basic and acidic residues" evidence="1">
    <location>
        <begin position="224"/>
        <end position="235"/>
    </location>
</feature>
<dbReference type="GO" id="GO:0050868">
    <property type="term" value="P:negative regulation of T cell activation"/>
    <property type="evidence" value="ECO:0007669"/>
    <property type="project" value="TreeGrafter"/>
</dbReference>
<sequence>MLSTYTKHHPAWGEGAWINCDSPRFKDQPGVLFSVVAGLFAIFLVTALLFTLWFWNKRKKERVPYFRVTVVPLVTLSQSRERAKNIYGFLPQSQVRPGRRHSRTIRIFSTESLIPRNSENPNSEHMFSPTVHVLQSCRDSVPAVGYEVGIYDNTAISQVHRNLIPAVDYVNVGASIESMSTSSEDSQDYVNVPNAKEVSRNPGAMDSLCEDLHNPQTSEESEPSIERDSGTKNAEDSTSIWVLGLEDSDYNGDAEGSSLSSNDYVNVPGADNEEDQGRQHWVTFQDCRAYDNVLWAEPNRKKLHAGEVLTSTNRGGILGWTPSLPFGVQCEEPRENSLDSWDNENIEPLAQDGNSQDTSAEMDSEDSDDYINVPAVIEEGKLNTEHGTEARALTTEQKLTNQDGVFYTFFPTSTSVTT</sequence>
<dbReference type="RefSeq" id="XP_020858589.1">
    <property type="nucleotide sequence ID" value="XM_021002930.1"/>
</dbReference>
<accession>A0A6P5LQB8</accession>
<dbReference type="GO" id="GO:0006955">
    <property type="term" value="P:immune response"/>
    <property type="evidence" value="ECO:0007669"/>
    <property type="project" value="InterPro"/>
</dbReference>
<proteinExistence type="predicted"/>
<keyword evidence="2 4" id="KW-0812">Transmembrane</keyword>
<dbReference type="GeneID" id="110219531"/>
<gene>
    <name evidence="4" type="primary">LAX1</name>
</gene>
<dbReference type="GO" id="GO:0046649">
    <property type="term" value="P:lymphocyte activation"/>
    <property type="evidence" value="ECO:0007669"/>
    <property type="project" value="TreeGrafter"/>
</dbReference>
<dbReference type="GO" id="GO:0035556">
    <property type="term" value="P:intracellular signal transduction"/>
    <property type="evidence" value="ECO:0007669"/>
    <property type="project" value="TreeGrafter"/>
</dbReference>
<dbReference type="InParanoid" id="A0A6P5LQB8"/>
<dbReference type="PANTHER" id="PTHR24091">
    <property type="entry name" value="LYMPHOCYTE TRANSMEMBRANE ADAPTER 1"/>
    <property type="match status" value="1"/>
</dbReference>
<protein>
    <submittedName>
        <fullName evidence="4">Lymphocyte transmembrane adapter 1 isoform X1</fullName>
    </submittedName>
</protein>
<evidence type="ECO:0000313" key="3">
    <source>
        <dbReference type="Proteomes" id="UP000515140"/>
    </source>
</evidence>
<dbReference type="Proteomes" id="UP000515140">
    <property type="component" value="Unplaced"/>
</dbReference>